<proteinExistence type="predicted"/>
<dbReference type="Gene3D" id="3.60.15.10">
    <property type="entry name" value="Ribonuclease Z/Hydroxyacylglutathione hydrolase-like"/>
    <property type="match status" value="1"/>
</dbReference>
<reference evidence="2" key="1">
    <citation type="submission" date="2012-11" db="EMBL/GenBank/DDBJ databases">
        <authorList>
            <person name="Lucero-Rivera Y.E."/>
            <person name="Tovar-Ramirez D."/>
        </authorList>
    </citation>
    <scope>NUCLEOTIDE SEQUENCE [LARGE SCALE GENOMIC DNA]</scope>
    <source>
        <strain evidence="2">Araruama</strain>
    </source>
</reference>
<dbReference type="Pfam" id="PF23023">
    <property type="entry name" value="Anti-Pycsar_Apyc1"/>
    <property type="match status" value="1"/>
</dbReference>
<dbReference type="GO" id="GO:0046872">
    <property type="term" value="F:metal ion binding"/>
    <property type="evidence" value="ECO:0007669"/>
    <property type="project" value="UniProtKB-KW"/>
</dbReference>
<sequence>MEILFLGTGSAFCFQNYQSNLLIKKNNQFLLVDAGGDLRFSLKDAGICINDIHSLYISHLHNDHIGGMEFIALFTYFNPKCKPLNLYIHESFVDPLWNNALKAGLNSVQNKRLSLQDYFNIKSIDQTNLHFEWQGIHFSLIPTQHMIDGESILYTYGLMIHDRSIDYHVFLTGDTQFVPNMLQDAYNQADLVIQDCETSDIKSGVHAHYFDNIALDPRIRRKTYLWHYQDNVVNGFNNWQQRAINDGFCGFISKGATLVFTQKGAELK</sequence>
<evidence type="ECO:0000313" key="2">
    <source>
        <dbReference type="Proteomes" id="UP000189670"/>
    </source>
</evidence>
<accession>A0A1V1PEP2</accession>
<organism evidence="1 2">
    <name type="scientific">Candidatus Magnetoglobus multicellularis str. Araruama</name>
    <dbReference type="NCBI Taxonomy" id="890399"/>
    <lineage>
        <taxon>Bacteria</taxon>
        <taxon>Pseudomonadati</taxon>
        <taxon>Thermodesulfobacteriota</taxon>
        <taxon>Desulfobacteria</taxon>
        <taxon>Desulfobacterales</taxon>
        <taxon>Desulfobacteraceae</taxon>
        <taxon>Candidatus Magnetoglobus</taxon>
    </lineage>
</organism>
<comment type="caution">
    <text evidence="1">The sequence shown here is derived from an EMBL/GenBank/DDBJ whole genome shotgun (WGS) entry which is preliminary data.</text>
</comment>
<gene>
    <name evidence="1" type="ORF">OMM_01108</name>
</gene>
<dbReference type="InterPro" id="IPR036866">
    <property type="entry name" value="RibonucZ/Hydroxyglut_hydro"/>
</dbReference>
<protein>
    <submittedName>
        <fullName evidence="1">Beta-lactamase domain containing protein</fullName>
    </submittedName>
</protein>
<dbReference type="SUPFAM" id="SSF56281">
    <property type="entry name" value="Metallo-hydrolase/oxidoreductase"/>
    <property type="match status" value="1"/>
</dbReference>
<evidence type="ECO:0000313" key="1">
    <source>
        <dbReference type="EMBL" id="ETR73246.1"/>
    </source>
</evidence>
<dbReference type="EMBL" id="ATBP01000077">
    <property type="protein sequence ID" value="ETR73246.1"/>
    <property type="molecule type" value="Genomic_DNA"/>
</dbReference>
<dbReference type="Proteomes" id="UP000189670">
    <property type="component" value="Unassembled WGS sequence"/>
</dbReference>
<dbReference type="GO" id="GO:0016787">
    <property type="term" value="F:hydrolase activity"/>
    <property type="evidence" value="ECO:0007669"/>
    <property type="project" value="UniProtKB-KW"/>
</dbReference>
<name>A0A1V1PEP2_9BACT</name>
<dbReference type="AlphaFoldDB" id="A0A1V1PEP2"/>